<accession>A0AA42U6S3</accession>
<comment type="caution">
    <text evidence="6">The sequence shown here is derived from an EMBL/GenBank/DDBJ whole genome shotgun (WGS) entry which is preliminary data.</text>
</comment>
<feature type="domain" description="Type I restriction modification DNA specificity" evidence="5">
    <location>
        <begin position="192"/>
        <end position="367"/>
    </location>
</feature>
<gene>
    <name evidence="6" type="ORF">N5I27_13550</name>
</gene>
<keyword evidence="6" id="KW-0378">Hydrolase</keyword>
<evidence type="ECO:0000256" key="4">
    <source>
        <dbReference type="SAM" id="Coils"/>
    </source>
</evidence>
<proteinExistence type="inferred from homology"/>
<dbReference type="AlphaFoldDB" id="A0AA42U6S3"/>
<dbReference type="PANTHER" id="PTHR30408:SF12">
    <property type="entry name" value="TYPE I RESTRICTION ENZYME MJAVIII SPECIFICITY SUBUNIT"/>
    <property type="match status" value="1"/>
</dbReference>
<evidence type="ECO:0000256" key="1">
    <source>
        <dbReference type="ARBA" id="ARBA00010923"/>
    </source>
</evidence>
<dbReference type="EC" id="3.1.21.-" evidence="6"/>
<evidence type="ECO:0000256" key="2">
    <source>
        <dbReference type="ARBA" id="ARBA00022747"/>
    </source>
</evidence>
<evidence type="ECO:0000259" key="5">
    <source>
        <dbReference type="Pfam" id="PF01420"/>
    </source>
</evidence>
<feature type="coiled-coil region" evidence="4">
    <location>
        <begin position="152"/>
        <end position="179"/>
    </location>
</feature>
<dbReference type="EMBL" id="JAOCIL010000001">
    <property type="protein sequence ID" value="MDH1439346.1"/>
    <property type="molecule type" value="Genomic_DNA"/>
</dbReference>
<dbReference type="GO" id="GO:0004519">
    <property type="term" value="F:endonuclease activity"/>
    <property type="evidence" value="ECO:0007669"/>
    <property type="project" value="UniProtKB-KW"/>
</dbReference>
<keyword evidence="2" id="KW-0680">Restriction system</keyword>
<keyword evidence="6" id="KW-0255">Endonuclease</keyword>
<evidence type="ECO:0000256" key="3">
    <source>
        <dbReference type="ARBA" id="ARBA00023125"/>
    </source>
</evidence>
<evidence type="ECO:0000313" key="7">
    <source>
        <dbReference type="Proteomes" id="UP001161567"/>
    </source>
</evidence>
<reference evidence="6" key="1">
    <citation type="submission" date="2022-09" db="EMBL/GenBank/DDBJ databases">
        <title>Intensive care unit water sources are persistently colonized with multi-drug resistant bacteria and are the site of extensive horizontal gene transfer of antibiotic resistance genes.</title>
        <authorList>
            <person name="Diorio-Toth L."/>
        </authorList>
    </citation>
    <scope>NUCLEOTIDE SEQUENCE</scope>
    <source>
        <strain evidence="6">GD03725</strain>
    </source>
</reference>
<sequence>MSYPMIEIGDLMLKRNGSVDPSKFPDETFELHSIPAFDKGTPDIVKGSEIGSSKQLVQENDVMISKIVPHIRRASVVCPKGDYRQIASGEWIVFRSDIIYPDYLKHVLISDTFNKQFMATVSGVGGSLVRARPAFVAKIKIALPPLAEQRRIASILDQADTLRQKRQQAIEKLDQLLQATFIDMFGDPLTNPKKWEVFKLGDLTNKIQSGNTPKGGADNYIEKGITFIRSQNVLKNQMSLEDVVYISEKIHSQMKNSSLKHGDLLITKTGRINTENSSLGRAAIYLGKDDSANLNGHVYLMRLKENLNRIFILSIITSDSYYKYIRSVCVGVDKYQLNKEHLENFPIVQPPIELQNKYSDIIQVIESQKPLLLEQLKLAEDLFKTLQQKAFNGTL</sequence>
<dbReference type="InterPro" id="IPR000055">
    <property type="entry name" value="Restrct_endonuc_typeI_TRD"/>
</dbReference>
<keyword evidence="3" id="KW-0238">DNA-binding</keyword>
<dbReference type="PANTHER" id="PTHR30408">
    <property type="entry name" value="TYPE-1 RESTRICTION ENZYME ECOKI SPECIFICITY PROTEIN"/>
    <property type="match status" value="1"/>
</dbReference>
<dbReference type="GO" id="GO:0003677">
    <property type="term" value="F:DNA binding"/>
    <property type="evidence" value="ECO:0007669"/>
    <property type="project" value="UniProtKB-KW"/>
</dbReference>
<organism evidence="6 7">
    <name type="scientific">Acinetobacter johnsonii</name>
    <dbReference type="NCBI Taxonomy" id="40214"/>
    <lineage>
        <taxon>Bacteria</taxon>
        <taxon>Pseudomonadati</taxon>
        <taxon>Pseudomonadota</taxon>
        <taxon>Gammaproteobacteria</taxon>
        <taxon>Moraxellales</taxon>
        <taxon>Moraxellaceae</taxon>
        <taxon>Acinetobacter</taxon>
    </lineage>
</organism>
<feature type="domain" description="Type I restriction modification DNA specificity" evidence="5">
    <location>
        <begin position="8"/>
        <end position="172"/>
    </location>
</feature>
<keyword evidence="4" id="KW-0175">Coiled coil</keyword>
<dbReference type="GO" id="GO:0016787">
    <property type="term" value="F:hydrolase activity"/>
    <property type="evidence" value="ECO:0007669"/>
    <property type="project" value="UniProtKB-KW"/>
</dbReference>
<dbReference type="SUPFAM" id="SSF116734">
    <property type="entry name" value="DNA methylase specificity domain"/>
    <property type="match status" value="2"/>
</dbReference>
<comment type="similarity">
    <text evidence="1">Belongs to the type-I restriction system S methylase family.</text>
</comment>
<name>A0AA42U6S3_ACIJO</name>
<dbReference type="InterPro" id="IPR044946">
    <property type="entry name" value="Restrct_endonuc_typeI_TRD_sf"/>
</dbReference>
<protein>
    <submittedName>
        <fullName evidence="6">Restriction endonuclease subunit S</fullName>
        <ecNumber evidence="6">3.1.21.-</ecNumber>
    </submittedName>
</protein>
<dbReference type="Proteomes" id="UP001161567">
    <property type="component" value="Unassembled WGS sequence"/>
</dbReference>
<keyword evidence="6" id="KW-0540">Nuclease</keyword>
<dbReference type="RefSeq" id="WP_279746950.1">
    <property type="nucleotide sequence ID" value="NZ_JAOCIL010000001.1"/>
</dbReference>
<evidence type="ECO:0000313" key="6">
    <source>
        <dbReference type="EMBL" id="MDH1439346.1"/>
    </source>
</evidence>
<dbReference type="Gene3D" id="3.90.220.20">
    <property type="entry name" value="DNA methylase specificity domains"/>
    <property type="match status" value="2"/>
</dbReference>
<dbReference type="InterPro" id="IPR052021">
    <property type="entry name" value="Type-I_RS_S_subunit"/>
</dbReference>
<dbReference type="Pfam" id="PF01420">
    <property type="entry name" value="Methylase_S"/>
    <property type="match status" value="2"/>
</dbReference>
<dbReference type="GO" id="GO:0009307">
    <property type="term" value="P:DNA restriction-modification system"/>
    <property type="evidence" value="ECO:0007669"/>
    <property type="project" value="UniProtKB-KW"/>
</dbReference>